<dbReference type="PANTHER" id="PTHR12542">
    <property type="entry name" value="EXOCYST COMPLEX PROTEIN EXO70"/>
    <property type="match status" value="1"/>
</dbReference>
<evidence type="ECO:0000256" key="2">
    <source>
        <dbReference type="ARBA" id="ARBA00022448"/>
    </source>
</evidence>
<keyword evidence="3" id="KW-0653">Protein transport</keyword>
<dbReference type="GO" id="GO:0006887">
    <property type="term" value="P:exocytosis"/>
    <property type="evidence" value="ECO:0007669"/>
    <property type="project" value="UniProtKB-KW"/>
</dbReference>
<evidence type="ECO:0000313" key="5">
    <source>
        <dbReference type="EMBL" id="GAU35597.1"/>
    </source>
</evidence>
<dbReference type="InterPro" id="IPR004140">
    <property type="entry name" value="Exo70"/>
</dbReference>
<evidence type="ECO:0000256" key="3">
    <source>
        <dbReference type="RuleBase" id="RU365026"/>
    </source>
</evidence>
<dbReference type="InterPro" id="IPR046364">
    <property type="entry name" value="Exo70_C"/>
</dbReference>
<keyword evidence="2 3" id="KW-0813">Transport</keyword>
<dbReference type="Proteomes" id="UP000242715">
    <property type="component" value="Unassembled WGS sequence"/>
</dbReference>
<comment type="function">
    <text evidence="3">Component of the exocyst complex.</text>
</comment>
<dbReference type="Pfam" id="PF03081">
    <property type="entry name" value="Exo70_C"/>
    <property type="match status" value="1"/>
</dbReference>
<accession>A0A2Z6NZJ7</accession>
<organism evidence="5 6">
    <name type="scientific">Trifolium subterraneum</name>
    <name type="common">Subterranean clover</name>
    <dbReference type="NCBI Taxonomy" id="3900"/>
    <lineage>
        <taxon>Eukaryota</taxon>
        <taxon>Viridiplantae</taxon>
        <taxon>Streptophyta</taxon>
        <taxon>Embryophyta</taxon>
        <taxon>Tracheophyta</taxon>
        <taxon>Spermatophyta</taxon>
        <taxon>Magnoliopsida</taxon>
        <taxon>eudicotyledons</taxon>
        <taxon>Gunneridae</taxon>
        <taxon>Pentapetalae</taxon>
        <taxon>rosids</taxon>
        <taxon>fabids</taxon>
        <taxon>Fabales</taxon>
        <taxon>Fabaceae</taxon>
        <taxon>Papilionoideae</taxon>
        <taxon>50 kb inversion clade</taxon>
        <taxon>NPAAA clade</taxon>
        <taxon>Hologalegina</taxon>
        <taxon>IRL clade</taxon>
        <taxon>Trifolieae</taxon>
        <taxon>Trifolium</taxon>
    </lineage>
</organism>
<dbReference type="EMBL" id="DF973596">
    <property type="protein sequence ID" value="GAU35597.1"/>
    <property type="molecule type" value="Genomic_DNA"/>
</dbReference>
<dbReference type="GO" id="GO:0015031">
    <property type="term" value="P:protein transport"/>
    <property type="evidence" value="ECO:0007669"/>
    <property type="project" value="UniProtKB-KW"/>
</dbReference>
<keyword evidence="3" id="KW-0268">Exocytosis</keyword>
<name>A0A2Z6NZJ7_TRISU</name>
<keyword evidence="6" id="KW-1185">Reference proteome</keyword>
<protein>
    <recommendedName>
        <fullName evidence="3">Exocyst subunit Exo70 family protein</fullName>
    </recommendedName>
</protein>
<feature type="domain" description="Exocyst complex subunit Exo70 C-terminal" evidence="4">
    <location>
        <begin position="115"/>
        <end position="184"/>
    </location>
</feature>
<evidence type="ECO:0000313" key="6">
    <source>
        <dbReference type="Proteomes" id="UP000242715"/>
    </source>
</evidence>
<dbReference type="OrthoDB" id="1432752at2759"/>
<dbReference type="GO" id="GO:0000145">
    <property type="term" value="C:exocyst"/>
    <property type="evidence" value="ECO:0007669"/>
    <property type="project" value="InterPro"/>
</dbReference>
<comment type="similarity">
    <text evidence="1 3">Belongs to the EXO70 family.</text>
</comment>
<dbReference type="AlphaFoldDB" id="A0A2Z6NZJ7"/>
<dbReference type="InterPro" id="IPR016159">
    <property type="entry name" value="Cullin_repeat-like_dom_sf"/>
</dbReference>
<sequence length="206" mass="23511">MKALQQENSTLIEMLMEKLKDYLSDDSGLDGFDLGPDPDFMIKALPTEIIDNLHKIAKLMVSAGFKSEFSDVYSSSRRECLVESLSRLGFKKLNINENEDCQMLAPEVMEDESERWIKVSNVAYKILLPTERKPCDRVFFGFSSSADLSFMDVCGESIDDLVDFSDYLNPSQEEWRRATNIFKTMFDLVPESMSGDQSFVVKNEFA</sequence>
<dbReference type="PANTHER" id="PTHR12542:SF96">
    <property type="entry name" value="EXOCYST COMPLEX COMPONENT EXO70B1"/>
    <property type="match status" value="1"/>
</dbReference>
<dbReference type="SUPFAM" id="SSF74788">
    <property type="entry name" value="Cullin repeat-like"/>
    <property type="match status" value="1"/>
</dbReference>
<proteinExistence type="inferred from homology"/>
<dbReference type="Gene3D" id="1.20.1280.170">
    <property type="entry name" value="Exocyst complex component Exo70"/>
    <property type="match status" value="1"/>
</dbReference>
<reference evidence="6" key="1">
    <citation type="journal article" date="2017" name="Front. Plant Sci.">
        <title>Climate Clever Clovers: New Paradigm to Reduce the Environmental Footprint of Ruminants by Breeding Low Methanogenic Forages Utilizing Haplotype Variation.</title>
        <authorList>
            <person name="Kaur P."/>
            <person name="Appels R."/>
            <person name="Bayer P.E."/>
            <person name="Keeble-Gagnere G."/>
            <person name="Wang J."/>
            <person name="Hirakawa H."/>
            <person name="Shirasawa K."/>
            <person name="Vercoe P."/>
            <person name="Stefanova K."/>
            <person name="Durmic Z."/>
            <person name="Nichols P."/>
            <person name="Revell C."/>
            <person name="Isobe S.N."/>
            <person name="Edwards D."/>
            <person name="Erskine W."/>
        </authorList>
    </citation>
    <scope>NUCLEOTIDE SEQUENCE [LARGE SCALE GENOMIC DNA]</scope>
    <source>
        <strain evidence="6">cv. Daliak</strain>
    </source>
</reference>
<dbReference type="GO" id="GO:0005546">
    <property type="term" value="F:phosphatidylinositol-4,5-bisphosphate binding"/>
    <property type="evidence" value="ECO:0007669"/>
    <property type="project" value="InterPro"/>
</dbReference>
<gene>
    <name evidence="5" type="ORF">TSUD_295330</name>
</gene>
<evidence type="ECO:0000259" key="4">
    <source>
        <dbReference type="Pfam" id="PF03081"/>
    </source>
</evidence>
<evidence type="ECO:0000256" key="1">
    <source>
        <dbReference type="ARBA" id="ARBA00006756"/>
    </source>
</evidence>